<dbReference type="AlphaFoldDB" id="A0A197ZW87"/>
<gene>
    <name evidence="2" type="ORF">A8708_10895</name>
</gene>
<feature type="transmembrane region" description="Helical" evidence="1">
    <location>
        <begin position="21"/>
        <end position="42"/>
    </location>
</feature>
<reference evidence="2 3" key="1">
    <citation type="submission" date="2016-05" db="EMBL/GenBank/DDBJ databases">
        <title>Paenibacillus sp. 1ZS3-15 nov., isolated from the rhizosphere soil.</title>
        <authorList>
            <person name="Zhang X.X."/>
            <person name="Zhang J."/>
        </authorList>
    </citation>
    <scope>NUCLEOTIDE SEQUENCE [LARGE SCALE GENOMIC DNA]</scope>
    <source>
        <strain evidence="2 3">1ZS3-15</strain>
    </source>
</reference>
<keyword evidence="1" id="KW-0812">Transmembrane</keyword>
<dbReference type="Proteomes" id="UP000078454">
    <property type="component" value="Unassembled WGS sequence"/>
</dbReference>
<comment type="caution">
    <text evidence="2">The sequence shown here is derived from an EMBL/GenBank/DDBJ whole genome shotgun (WGS) entry which is preliminary data.</text>
</comment>
<feature type="transmembrane region" description="Helical" evidence="1">
    <location>
        <begin position="211"/>
        <end position="230"/>
    </location>
</feature>
<name>A0A197ZW87_9BACL</name>
<feature type="transmembrane region" description="Helical" evidence="1">
    <location>
        <begin position="118"/>
        <end position="142"/>
    </location>
</feature>
<feature type="transmembrane region" description="Helical" evidence="1">
    <location>
        <begin position="181"/>
        <end position="204"/>
    </location>
</feature>
<keyword evidence="1" id="KW-1133">Transmembrane helix</keyword>
<dbReference type="OrthoDB" id="1751619at2"/>
<accession>A0A197ZW87</accession>
<keyword evidence="3" id="KW-1185">Reference proteome</keyword>
<evidence type="ECO:0000256" key="1">
    <source>
        <dbReference type="SAM" id="Phobius"/>
    </source>
</evidence>
<evidence type="ECO:0000313" key="2">
    <source>
        <dbReference type="EMBL" id="OAS13295.1"/>
    </source>
</evidence>
<evidence type="ECO:0000313" key="3">
    <source>
        <dbReference type="Proteomes" id="UP000078454"/>
    </source>
</evidence>
<proteinExistence type="predicted"/>
<dbReference type="EMBL" id="LYPB01000095">
    <property type="protein sequence ID" value="OAS13295.1"/>
    <property type="molecule type" value="Genomic_DNA"/>
</dbReference>
<dbReference type="STRING" id="1850517.A8708_10895"/>
<keyword evidence="1" id="KW-0472">Membrane</keyword>
<feature type="transmembrane region" description="Helical" evidence="1">
    <location>
        <begin position="75"/>
        <end position="97"/>
    </location>
</feature>
<sequence length="277" mass="31424">MKFFIKLLNWELVRFSKLYGALALLLVVSQFVGIWLTAQSYLSDAHDWADRNGGTEAQYAANFQKLNLINIFHSVWYEGAISLCAIVLLLYVFIIWYKEWFGRNTFAYRLLMLPTSRMNVYFAKLSAIVLFVFGFVSLQFVIIPLQLASFLAIIPDELRVAVTVGELIRRDPLLNLFMPSYVMQFILYYGAGILGVFVLFTAILLERSYRWKGIVAGILYGAAVLIVIVLPQEISQVGVTLPLFPSEIVLLQVFIGLCMIAVSIGFSSYLLRKKVTV</sequence>
<protein>
    <submittedName>
        <fullName evidence="2">Uncharacterized protein</fullName>
    </submittedName>
</protein>
<organism evidence="2 3">
    <name type="scientific">Paenibacillus oryzisoli</name>
    <dbReference type="NCBI Taxonomy" id="1850517"/>
    <lineage>
        <taxon>Bacteria</taxon>
        <taxon>Bacillati</taxon>
        <taxon>Bacillota</taxon>
        <taxon>Bacilli</taxon>
        <taxon>Bacillales</taxon>
        <taxon>Paenibacillaceae</taxon>
        <taxon>Paenibacillus</taxon>
    </lineage>
</organism>
<feature type="transmembrane region" description="Helical" evidence="1">
    <location>
        <begin position="250"/>
        <end position="271"/>
    </location>
</feature>